<organism evidence="2 3">
    <name type="scientific">Cryoendolithus antarcticus</name>
    <dbReference type="NCBI Taxonomy" id="1507870"/>
    <lineage>
        <taxon>Eukaryota</taxon>
        <taxon>Fungi</taxon>
        <taxon>Dikarya</taxon>
        <taxon>Ascomycota</taxon>
        <taxon>Pezizomycotina</taxon>
        <taxon>Dothideomycetes</taxon>
        <taxon>Dothideomycetidae</taxon>
        <taxon>Cladosporiales</taxon>
        <taxon>Cladosporiaceae</taxon>
        <taxon>Cryoendolithus</taxon>
    </lineage>
</organism>
<dbReference type="AlphaFoldDB" id="A0A1V8THN3"/>
<sequence length="265" mass="28358">MHVADTRRLSSEFDETSAVDSATSTPKSTASDPIPREVVSACRATRELAFTAGQKPVMTWLSHPPTYALQHQHDYDFGFAAIVLAVGRLAPALLEEWKAHGTSLGIKRPASAPAVQNSRPALPTAAIVDAPPEGFDDLPAAPAIGIPPAPPLPLVDLHSSSSAPAEPRIPIGTSPDEIAAAQHAHVLTFYTEEQLAQGNAMFKYGSDSRKILQALIACRSKARREIAAWLATAVDLDVAFGLTLLPTKRFRTLRSCPVNSISRFL</sequence>
<evidence type="ECO:0000313" key="2">
    <source>
        <dbReference type="EMBL" id="OQO10885.1"/>
    </source>
</evidence>
<evidence type="ECO:0000256" key="1">
    <source>
        <dbReference type="SAM" id="MobiDB-lite"/>
    </source>
</evidence>
<feature type="region of interest" description="Disordered" evidence="1">
    <location>
        <begin position="1"/>
        <end position="36"/>
    </location>
</feature>
<protein>
    <submittedName>
        <fullName evidence="2">Uncharacterized protein</fullName>
    </submittedName>
</protein>
<gene>
    <name evidence="2" type="ORF">B0A48_04186</name>
</gene>
<reference evidence="3" key="1">
    <citation type="submission" date="2017-03" db="EMBL/GenBank/DDBJ databases">
        <title>Genomes of endolithic fungi from Antarctica.</title>
        <authorList>
            <person name="Coleine C."/>
            <person name="Masonjones S."/>
            <person name="Stajich J.E."/>
        </authorList>
    </citation>
    <scope>NUCLEOTIDE SEQUENCE [LARGE SCALE GENOMIC DNA]</scope>
    <source>
        <strain evidence="3">CCFEE 5527</strain>
    </source>
</reference>
<dbReference type="InParanoid" id="A0A1V8THN3"/>
<comment type="caution">
    <text evidence="2">The sequence shown here is derived from an EMBL/GenBank/DDBJ whole genome shotgun (WGS) entry which is preliminary data.</text>
</comment>
<proteinExistence type="predicted"/>
<dbReference type="EMBL" id="NAJO01000008">
    <property type="protein sequence ID" value="OQO10885.1"/>
    <property type="molecule type" value="Genomic_DNA"/>
</dbReference>
<feature type="compositionally biased region" description="Polar residues" evidence="1">
    <location>
        <begin position="18"/>
        <end position="31"/>
    </location>
</feature>
<keyword evidence="3" id="KW-1185">Reference proteome</keyword>
<feature type="compositionally biased region" description="Basic and acidic residues" evidence="1">
    <location>
        <begin position="1"/>
        <end position="11"/>
    </location>
</feature>
<name>A0A1V8THN3_9PEZI</name>
<evidence type="ECO:0000313" key="3">
    <source>
        <dbReference type="Proteomes" id="UP000192596"/>
    </source>
</evidence>
<accession>A0A1V8THN3</accession>
<dbReference type="Proteomes" id="UP000192596">
    <property type="component" value="Unassembled WGS sequence"/>
</dbReference>